<name>A0A972F9J3_9RHOO</name>
<dbReference type="AlphaFoldDB" id="A0A972F9J3"/>
<dbReference type="Proteomes" id="UP000599523">
    <property type="component" value="Unassembled WGS sequence"/>
</dbReference>
<sequence>MRGEAGTAGMKPHRTHNKKGETMKGIAVLAVATALLAGCATQAQKADEAFDVYKATLPEPNADYGSYPDNYQELIKAYMTKTLKDPESARYAEFSTPRKEHAIANKRAIYGYSSCVLVNAKNSYGGYTGNQQFWFFYQNGQIVRTQNVTTGMNIIYRGRPINCQNG</sequence>
<protein>
    <submittedName>
        <fullName evidence="1">Uncharacterized protein</fullName>
    </submittedName>
</protein>
<proteinExistence type="predicted"/>
<evidence type="ECO:0000313" key="1">
    <source>
        <dbReference type="EMBL" id="NMG04662.1"/>
    </source>
</evidence>
<dbReference type="EMBL" id="WTVM01000142">
    <property type="protein sequence ID" value="NMG04662.1"/>
    <property type="molecule type" value="Genomic_DNA"/>
</dbReference>
<gene>
    <name evidence="1" type="ORF">GPA21_17045</name>
</gene>
<keyword evidence="2" id="KW-1185">Reference proteome</keyword>
<evidence type="ECO:0000313" key="2">
    <source>
        <dbReference type="Proteomes" id="UP000599523"/>
    </source>
</evidence>
<dbReference type="RefSeq" id="WP_168989311.1">
    <property type="nucleotide sequence ID" value="NZ_CAWPHM010000047.1"/>
</dbReference>
<comment type="caution">
    <text evidence="1">The sequence shown here is derived from an EMBL/GenBank/DDBJ whole genome shotgun (WGS) entry which is preliminary data.</text>
</comment>
<reference evidence="1" key="1">
    <citation type="submission" date="2019-12" db="EMBL/GenBank/DDBJ databases">
        <title>Comparative genomics gives insights into the taxonomy of the Azoarcus-Aromatoleum group and reveals separate origins of nif in the plant-associated Azoarcus and non-plant-associated Aromatoleum sub-groups.</title>
        <authorList>
            <person name="Lafos M."/>
            <person name="Maluk M."/>
            <person name="Batista M."/>
            <person name="Junghare M."/>
            <person name="Carmona M."/>
            <person name="Faoro H."/>
            <person name="Cruz L.M."/>
            <person name="Battistoni F."/>
            <person name="De Souza E."/>
            <person name="Pedrosa F."/>
            <person name="Chen W.-M."/>
            <person name="Poole P.S."/>
            <person name="Dixon R.A."/>
            <person name="James E.K."/>
        </authorList>
    </citation>
    <scope>NUCLEOTIDE SEQUENCE</scope>
    <source>
        <strain evidence="1">NSC3</strain>
    </source>
</reference>
<organism evidence="1 2">
    <name type="scientific">Azoarcus taiwanensis</name>
    <dbReference type="NCBI Taxonomy" id="666964"/>
    <lineage>
        <taxon>Bacteria</taxon>
        <taxon>Pseudomonadati</taxon>
        <taxon>Pseudomonadota</taxon>
        <taxon>Betaproteobacteria</taxon>
        <taxon>Rhodocyclales</taxon>
        <taxon>Zoogloeaceae</taxon>
        <taxon>Azoarcus</taxon>
    </lineage>
</organism>
<accession>A0A972F9J3</accession>